<dbReference type="AlphaFoldDB" id="A0A1W1CQC5"/>
<evidence type="ECO:0000313" key="18">
    <source>
        <dbReference type="EMBL" id="SFV68026.1"/>
    </source>
</evidence>
<comment type="subcellular location">
    <subcellularLocation>
        <location evidence="1">Cell membrane</location>
        <topology evidence="1">Multi-pass membrane protein</topology>
    </subcellularLocation>
</comment>
<evidence type="ECO:0000256" key="10">
    <source>
        <dbReference type="ARBA" id="ARBA00022989"/>
    </source>
</evidence>
<dbReference type="GO" id="GO:0009252">
    <property type="term" value="P:peptidoglycan biosynthetic process"/>
    <property type="evidence" value="ECO:0007669"/>
    <property type="project" value="UniProtKB-KW"/>
</dbReference>
<evidence type="ECO:0000256" key="17">
    <source>
        <dbReference type="SAM" id="Phobius"/>
    </source>
</evidence>
<dbReference type="PANTHER" id="PTHR30474:SF2">
    <property type="entry name" value="PEPTIDOGLYCAN GLYCOSYLTRANSFERASE FTSW-RELATED"/>
    <property type="match status" value="1"/>
</dbReference>
<keyword evidence="3" id="KW-1003">Cell membrane</keyword>
<protein>
    <recommendedName>
        <fullName evidence="15">peptidoglycan glycosyltransferase</fullName>
        <ecNumber evidence="15">2.4.99.28</ecNumber>
    </recommendedName>
    <alternativeName>
        <fullName evidence="14">Peptidoglycan polymerase</fullName>
    </alternativeName>
</protein>
<evidence type="ECO:0000256" key="9">
    <source>
        <dbReference type="ARBA" id="ARBA00022984"/>
    </source>
</evidence>
<comment type="pathway">
    <text evidence="2">Cell wall biogenesis; peptidoglycan biosynthesis.</text>
</comment>
<evidence type="ECO:0000256" key="5">
    <source>
        <dbReference type="ARBA" id="ARBA00022676"/>
    </source>
</evidence>
<gene>
    <name evidence="18" type="ORF">MNB_SUP05-5-456</name>
</gene>
<dbReference type="PROSITE" id="PS00428">
    <property type="entry name" value="FTSW_RODA_SPOVE"/>
    <property type="match status" value="1"/>
</dbReference>
<feature type="transmembrane region" description="Helical" evidence="17">
    <location>
        <begin position="278"/>
        <end position="302"/>
    </location>
</feature>
<dbReference type="GO" id="GO:0071555">
    <property type="term" value="P:cell wall organization"/>
    <property type="evidence" value="ECO:0007669"/>
    <property type="project" value="UniProtKB-KW"/>
</dbReference>
<dbReference type="PANTHER" id="PTHR30474">
    <property type="entry name" value="CELL CYCLE PROTEIN"/>
    <property type="match status" value="1"/>
</dbReference>
<evidence type="ECO:0000256" key="3">
    <source>
        <dbReference type="ARBA" id="ARBA00022475"/>
    </source>
</evidence>
<evidence type="ECO:0000256" key="8">
    <source>
        <dbReference type="ARBA" id="ARBA00022960"/>
    </source>
</evidence>
<dbReference type="GO" id="GO:0005886">
    <property type="term" value="C:plasma membrane"/>
    <property type="evidence" value="ECO:0007669"/>
    <property type="project" value="UniProtKB-SubCell"/>
</dbReference>
<evidence type="ECO:0000256" key="16">
    <source>
        <dbReference type="ARBA" id="ARBA00049902"/>
    </source>
</evidence>
<feature type="transmembrane region" description="Helical" evidence="17">
    <location>
        <begin position="48"/>
        <end position="67"/>
    </location>
</feature>
<evidence type="ECO:0000256" key="12">
    <source>
        <dbReference type="ARBA" id="ARBA00023306"/>
    </source>
</evidence>
<keyword evidence="9" id="KW-0573">Peptidoglycan synthesis</keyword>
<comment type="catalytic activity">
    <reaction evidence="16">
        <text>[GlcNAc-(1-&gt;4)-Mur2Ac(oyl-L-Ala-gamma-D-Glu-L-Lys-D-Ala-D-Ala)](n)-di-trans,octa-cis-undecaprenyl diphosphate + beta-D-GlcNAc-(1-&gt;4)-Mur2Ac(oyl-L-Ala-gamma-D-Glu-L-Lys-D-Ala-D-Ala)-di-trans,octa-cis-undecaprenyl diphosphate = [GlcNAc-(1-&gt;4)-Mur2Ac(oyl-L-Ala-gamma-D-Glu-L-Lys-D-Ala-D-Ala)](n+1)-di-trans,octa-cis-undecaprenyl diphosphate + di-trans,octa-cis-undecaprenyl diphosphate + H(+)</text>
        <dbReference type="Rhea" id="RHEA:23708"/>
        <dbReference type="Rhea" id="RHEA-COMP:9602"/>
        <dbReference type="Rhea" id="RHEA-COMP:9603"/>
        <dbReference type="ChEBI" id="CHEBI:15378"/>
        <dbReference type="ChEBI" id="CHEBI:58405"/>
        <dbReference type="ChEBI" id="CHEBI:60033"/>
        <dbReference type="ChEBI" id="CHEBI:78435"/>
        <dbReference type="EC" id="2.4.99.28"/>
    </reaction>
</comment>
<feature type="transmembrane region" description="Helical" evidence="17">
    <location>
        <begin position="87"/>
        <end position="103"/>
    </location>
</feature>
<dbReference type="GO" id="GO:0008360">
    <property type="term" value="P:regulation of cell shape"/>
    <property type="evidence" value="ECO:0007669"/>
    <property type="project" value="UniProtKB-KW"/>
</dbReference>
<dbReference type="GO" id="GO:0008955">
    <property type="term" value="F:peptidoglycan glycosyltransferase activity"/>
    <property type="evidence" value="ECO:0007669"/>
    <property type="project" value="UniProtKB-EC"/>
</dbReference>
<name>A0A1W1CQC5_9ZZZZ</name>
<feature type="transmembrane region" description="Helical" evidence="17">
    <location>
        <begin position="15"/>
        <end position="36"/>
    </location>
</feature>
<keyword evidence="4 18" id="KW-0132">Cell division</keyword>
<dbReference type="InterPro" id="IPR013437">
    <property type="entry name" value="FtsW"/>
</dbReference>
<proteinExistence type="predicted"/>
<sequence length="345" mass="38018">MVFSASINIYNKAPFYFITRQSVFIILALSIAFVTLKTPIGILRKLSPIFFVITLILLTLVFVPVIGGEVKGAYRWIHLGFFNLQPSEIMKLVIILFMAGFLCRQEKDIQNSGLGLYKTIAILMVVGLLLLLETDIGSFLIISITTMMMLFIAGARLGPFVLLSLLLAITAILVVFLLPERMARITAFLDPWADPYGKSYQLIQSLISIGLGEWFGVGLGQGIQKGSFLPDAHTDFIFSVIGEELGVIGMLSVLFLFTYIVIKSFIISNISAQQGKLYSSFVAFGIGIWLTLQVLINLGVNIGLLPTKGLTLPLFSYGGSSMIIVVISLAILLRIDIENKSEYRL</sequence>
<evidence type="ECO:0000256" key="11">
    <source>
        <dbReference type="ARBA" id="ARBA00023136"/>
    </source>
</evidence>
<keyword evidence="7 17" id="KW-0812">Transmembrane</keyword>
<dbReference type="Pfam" id="PF01098">
    <property type="entry name" value="FTSW_RODA_SPOVE"/>
    <property type="match status" value="1"/>
</dbReference>
<keyword evidence="5" id="KW-0328">Glycosyltransferase</keyword>
<evidence type="ECO:0000256" key="13">
    <source>
        <dbReference type="ARBA" id="ARBA00023316"/>
    </source>
</evidence>
<evidence type="ECO:0000256" key="4">
    <source>
        <dbReference type="ARBA" id="ARBA00022618"/>
    </source>
</evidence>
<feature type="transmembrane region" description="Helical" evidence="17">
    <location>
        <begin position="245"/>
        <end position="266"/>
    </location>
</feature>
<feature type="transmembrane region" description="Helical" evidence="17">
    <location>
        <begin position="314"/>
        <end position="335"/>
    </location>
</feature>
<evidence type="ECO:0000256" key="6">
    <source>
        <dbReference type="ARBA" id="ARBA00022679"/>
    </source>
</evidence>
<keyword evidence="12" id="KW-0131">Cell cycle</keyword>
<dbReference type="GO" id="GO:0015648">
    <property type="term" value="F:lipid-linked peptidoglycan transporter activity"/>
    <property type="evidence" value="ECO:0007669"/>
    <property type="project" value="TreeGrafter"/>
</dbReference>
<dbReference type="EC" id="2.4.99.28" evidence="15"/>
<evidence type="ECO:0000256" key="1">
    <source>
        <dbReference type="ARBA" id="ARBA00004651"/>
    </source>
</evidence>
<feature type="transmembrane region" description="Helical" evidence="17">
    <location>
        <begin position="160"/>
        <end position="178"/>
    </location>
</feature>
<accession>A0A1W1CQC5</accession>
<dbReference type="GO" id="GO:0051301">
    <property type="term" value="P:cell division"/>
    <property type="evidence" value="ECO:0007669"/>
    <property type="project" value="UniProtKB-KW"/>
</dbReference>
<dbReference type="GO" id="GO:0032153">
    <property type="term" value="C:cell division site"/>
    <property type="evidence" value="ECO:0007669"/>
    <property type="project" value="TreeGrafter"/>
</dbReference>
<keyword evidence="10 17" id="KW-1133">Transmembrane helix</keyword>
<dbReference type="NCBIfam" id="TIGR02614">
    <property type="entry name" value="ftsW"/>
    <property type="match status" value="1"/>
</dbReference>
<keyword evidence="6" id="KW-0808">Transferase</keyword>
<evidence type="ECO:0000256" key="14">
    <source>
        <dbReference type="ARBA" id="ARBA00032370"/>
    </source>
</evidence>
<evidence type="ECO:0000256" key="2">
    <source>
        <dbReference type="ARBA" id="ARBA00004752"/>
    </source>
</evidence>
<dbReference type="EMBL" id="FPHJ01000059">
    <property type="protein sequence ID" value="SFV68026.1"/>
    <property type="molecule type" value="Genomic_DNA"/>
</dbReference>
<dbReference type="InterPro" id="IPR018365">
    <property type="entry name" value="Cell_cycle_FtsW-rel_CS"/>
</dbReference>
<keyword evidence="11 17" id="KW-0472">Membrane</keyword>
<evidence type="ECO:0000256" key="15">
    <source>
        <dbReference type="ARBA" id="ARBA00044770"/>
    </source>
</evidence>
<reference evidence="18" key="1">
    <citation type="submission" date="2016-10" db="EMBL/GenBank/DDBJ databases">
        <authorList>
            <person name="de Groot N.N."/>
        </authorList>
    </citation>
    <scope>NUCLEOTIDE SEQUENCE</scope>
</reference>
<evidence type="ECO:0000256" key="7">
    <source>
        <dbReference type="ARBA" id="ARBA00022692"/>
    </source>
</evidence>
<organism evidence="18">
    <name type="scientific">hydrothermal vent metagenome</name>
    <dbReference type="NCBI Taxonomy" id="652676"/>
    <lineage>
        <taxon>unclassified sequences</taxon>
        <taxon>metagenomes</taxon>
        <taxon>ecological metagenomes</taxon>
    </lineage>
</organism>
<dbReference type="InterPro" id="IPR001182">
    <property type="entry name" value="FtsW/RodA"/>
</dbReference>
<keyword evidence="8" id="KW-0133">Cell shape</keyword>
<keyword evidence="13" id="KW-0961">Cell wall biogenesis/degradation</keyword>